<evidence type="ECO:0000313" key="3">
    <source>
        <dbReference type="Proteomes" id="UP000295129"/>
    </source>
</evidence>
<name>A0A4R6EDJ4_9RHOO</name>
<keyword evidence="1" id="KW-0812">Transmembrane</keyword>
<gene>
    <name evidence="2" type="ORF">C7389_102212</name>
</gene>
<dbReference type="Pfam" id="PF07963">
    <property type="entry name" value="N_methyl"/>
    <property type="match status" value="1"/>
</dbReference>
<organism evidence="2 3">
    <name type="scientific">Azoarcus indigens</name>
    <dbReference type="NCBI Taxonomy" id="29545"/>
    <lineage>
        <taxon>Bacteria</taxon>
        <taxon>Pseudomonadati</taxon>
        <taxon>Pseudomonadota</taxon>
        <taxon>Betaproteobacteria</taxon>
        <taxon>Rhodocyclales</taxon>
        <taxon>Zoogloeaceae</taxon>
        <taxon>Azoarcus</taxon>
    </lineage>
</organism>
<dbReference type="InterPro" id="IPR045584">
    <property type="entry name" value="Pilin-like"/>
</dbReference>
<dbReference type="NCBIfam" id="TIGR02532">
    <property type="entry name" value="IV_pilin_GFxxxE"/>
    <property type="match status" value="1"/>
</dbReference>
<dbReference type="PROSITE" id="PS00409">
    <property type="entry name" value="PROKAR_NTER_METHYL"/>
    <property type="match status" value="1"/>
</dbReference>
<comment type="caution">
    <text evidence="2">The sequence shown here is derived from an EMBL/GenBank/DDBJ whole genome shotgun (WGS) entry which is preliminary data.</text>
</comment>
<dbReference type="SUPFAM" id="SSF54523">
    <property type="entry name" value="Pili subunits"/>
    <property type="match status" value="1"/>
</dbReference>
<dbReference type="EMBL" id="SNVV01000002">
    <property type="protein sequence ID" value="TDN56276.1"/>
    <property type="molecule type" value="Genomic_DNA"/>
</dbReference>
<evidence type="ECO:0000313" key="2">
    <source>
        <dbReference type="EMBL" id="TDN56276.1"/>
    </source>
</evidence>
<evidence type="ECO:0000256" key="1">
    <source>
        <dbReference type="SAM" id="Phobius"/>
    </source>
</evidence>
<dbReference type="OrthoDB" id="9154196at2"/>
<dbReference type="AlphaFoldDB" id="A0A4R6EDJ4"/>
<keyword evidence="1" id="KW-0472">Membrane</keyword>
<proteinExistence type="predicted"/>
<dbReference type="Proteomes" id="UP000295129">
    <property type="component" value="Unassembled WGS sequence"/>
</dbReference>
<dbReference type="Gene3D" id="3.55.40.10">
    <property type="entry name" value="minor pseudopilin epsh domain"/>
    <property type="match status" value="1"/>
</dbReference>
<feature type="transmembrane region" description="Helical" evidence="1">
    <location>
        <begin position="21"/>
        <end position="45"/>
    </location>
</feature>
<keyword evidence="3" id="KW-1185">Reference proteome</keyword>
<sequence>MPISAPGSAEGRLTLMHAQRGFTLVELLVVMLIVGILAGGAGLAIEGVRANDEADALKRLQLVLEATAERAEIRGRPLALDLLTDGYRFAELGTDGRWRALEEAPLFTSRRLPAQLQWQALRSEGRLQPANAGRRLVFGSRAPQFELSLRGSKGLVVLAGDPSGRVRQLGSPAGEQR</sequence>
<keyword evidence="1" id="KW-1133">Transmembrane helix</keyword>
<accession>A0A4R6EDJ4</accession>
<dbReference type="InterPro" id="IPR012902">
    <property type="entry name" value="N_methyl_site"/>
</dbReference>
<reference evidence="2 3" key="1">
    <citation type="submission" date="2019-03" db="EMBL/GenBank/DDBJ databases">
        <title>Genomic Encyclopedia of Type Strains, Phase IV (KMG-IV): sequencing the most valuable type-strain genomes for metagenomic binning, comparative biology and taxonomic classification.</title>
        <authorList>
            <person name="Goeker M."/>
        </authorList>
    </citation>
    <scope>NUCLEOTIDE SEQUENCE [LARGE SCALE GENOMIC DNA]</scope>
    <source>
        <strain evidence="2 3">DSM 12121</strain>
    </source>
</reference>
<protein>
    <submittedName>
        <fullName evidence="2">General secretion pathway protein H</fullName>
    </submittedName>
</protein>